<keyword evidence="4 11" id="KW-0067">ATP-binding</keyword>
<dbReference type="GO" id="GO:0016887">
    <property type="term" value="F:ATP hydrolysis activity"/>
    <property type="evidence" value="ECO:0007669"/>
    <property type="project" value="InterPro"/>
</dbReference>
<dbReference type="PANTHER" id="PTHR24221">
    <property type="entry name" value="ATP-BINDING CASSETTE SUB-FAMILY B"/>
    <property type="match status" value="1"/>
</dbReference>
<dbReference type="PROSITE" id="PS00211">
    <property type="entry name" value="ABC_TRANSPORTER_1"/>
    <property type="match status" value="1"/>
</dbReference>
<keyword evidence="6 7" id="KW-0472">Membrane</keyword>
<evidence type="ECO:0000313" key="12">
    <source>
        <dbReference type="Proteomes" id="UP000325933"/>
    </source>
</evidence>
<dbReference type="GO" id="GO:0140359">
    <property type="term" value="F:ABC-type transporter activity"/>
    <property type="evidence" value="ECO:0007669"/>
    <property type="project" value="InterPro"/>
</dbReference>
<evidence type="ECO:0000259" key="9">
    <source>
        <dbReference type="PROSITE" id="PS50929"/>
    </source>
</evidence>
<evidence type="ECO:0000256" key="1">
    <source>
        <dbReference type="ARBA" id="ARBA00004651"/>
    </source>
</evidence>
<dbReference type="InterPro" id="IPR011527">
    <property type="entry name" value="ABC1_TM_dom"/>
</dbReference>
<dbReference type="InterPro" id="IPR003593">
    <property type="entry name" value="AAA+_ATPase"/>
</dbReference>
<dbReference type="GO" id="GO:0005524">
    <property type="term" value="F:ATP binding"/>
    <property type="evidence" value="ECO:0007669"/>
    <property type="project" value="UniProtKB-KW"/>
</dbReference>
<dbReference type="SUPFAM" id="SSF52540">
    <property type="entry name" value="P-loop containing nucleoside triphosphate hydrolases"/>
    <property type="match status" value="1"/>
</dbReference>
<reference evidence="12 13" key="1">
    <citation type="submission" date="2019-09" db="EMBL/GenBank/DDBJ databases">
        <authorList>
            <person name="Feng G."/>
        </authorList>
    </citation>
    <scope>NUCLEOTIDE SEQUENCE [LARGE SCALE GENOMIC DNA]</scope>
    <source>
        <strain evidence="11 12">KACC 19283</strain>
        <strain evidence="10 13">KACC 19284</strain>
    </source>
</reference>
<evidence type="ECO:0000313" key="13">
    <source>
        <dbReference type="Proteomes" id="UP000326364"/>
    </source>
</evidence>
<evidence type="ECO:0000256" key="6">
    <source>
        <dbReference type="ARBA" id="ARBA00023136"/>
    </source>
</evidence>
<feature type="domain" description="ABC transporter" evidence="8">
    <location>
        <begin position="316"/>
        <end position="517"/>
    </location>
</feature>
<dbReference type="Pfam" id="PF00005">
    <property type="entry name" value="ABC_tran"/>
    <property type="match status" value="1"/>
</dbReference>
<dbReference type="PROSITE" id="PS50929">
    <property type="entry name" value="ABC_TM1F"/>
    <property type="match status" value="1"/>
</dbReference>
<feature type="transmembrane region" description="Helical" evidence="7">
    <location>
        <begin position="240"/>
        <end position="266"/>
    </location>
</feature>
<dbReference type="SUPFAM" id="SSF90123">
    <property type="entry name" value="ABC transporter transmembrane region"/>
    <property type="match status" value="1"/>
</dbReference>
<accession>A0A5J5HMT9</accession>
<dbReference type="PROSITE" id="PS50893">
    <property type="entry name" value="ABC_TRANSPORTER_2"/>
    <property type="match status" value="1"/>
</dbReference>
<feature type="transmembrane region" description="Helical" evidence="7">
    <location>
        <begin position="9"/>
        <end position="32"/>
    </location>
</feature>
<dbReference type="GO" id="GO:0034040">
    <property type="term" value="F:ATPase-coupled lipid transmembrane transporter activity"/>
    <property type="evidence" value="ECO:0007669"/>
    <property type="project" value="TreeGrafter"/>
</dbReference>
<dbReference type="InterPro" id="IPR039421">
    <property type="entry name" value="Type_1_exporter"/>
</dbReference>
<dbReference type="EMBL" id="VYQB01000038">
    <property type="protein sequence ID" value="KAA9011209.1"/>
    <property type="molecule type" value="Genomic_DNA"/>
</dbReference>
<protein>
    <submittedName>
        <fullName evidence="11">ATP-binding cassette domain-containing protein</fullName>
    </submittedName>
</protein>
<gene>
    <name evidence="11" type="ORF">F4U95_24410</name>
    <name evidence="10" type="ORF">F4U96_23565</name>
</gene>
<organism evidence="11 12">
    <name type="scientific">Sphingobium limneticum</name>
    <dbReference type="NCBI Taxonomy" id="1007511"/>
    <lineage>
        <taxon>Bacteria</taxon>
        <taxon>Pseudomonadati</taxon>
        <taxon>Pseudomonadota</taxon>
        <taxon>Alphaproteobacteria</taxon>
        <taxon>Sphingomonadales</taxon>
        <taxon>Sphingomonadaceae</taxon>
        <taxon>Sphingobium</taxon>
    </lineage>
</organism>
<comment type="caution">
    <text evidence="11">The sequence shown here is derived from an EMBL/GenBank/DDBJ whole genome shotgun (WGS) entry which is preliminary data.</text>
</comment>
<feature type="transmembrane region" description="Helical" evidence="7">
    <location>
        <begin position="44"/>
        <end position="64"/>
    </location>
</feature>
<name>A0A5J5HMT9_9SPHN</name>
<dbReference type="SMART" id="SM00382">
    <property type="entry name" value="AAA"/>
    <property type="match status" value="1"/>
</dbReference>
<evidence type="ECO:0000256" key="4">
    <source>
        <dbReference type="ARBA" id="ARBA00022840"/>
    </source>
</evidence>
<dbReference type="AlphaFoldDB" id="A0A5J5HMT9"/>
<dbReference type="Gene3D" id="1.20.1560.10">
    <property type="entry name" value="ABC transporter type 1, transmembrane domain"/>
    <property type="match status" value="1"/>
</dbReference>
<dbReference type="InterPro" id="IPR017871">
    <property type="entry name" value="ABC_transporter-like_CS"/>
</dbReference>
<evidence type="ECO:0000256" key="7">
    <source>
        <dbReference type="SAM" id="Phobius"/>
    </source>
</evidence>
<evidence type="ECO:0000313" key="10">
    <source>
        <dbReference type="EMBL" id="KAA9011209.1"/>
    </source>
</evidence>
<dbReference type="InterPro" id="IPR036640">
    <property type="entry name" value="ABC1_TM_sf"/>
</dbReference>
<feature type="domain" description="ABC transmembrane type-1" evidence="9">
    <location>
        <begin position="13"/>
        <end position="285"/>
    </location>
</feature>
<dbReference type="Proteomes" id="UP000326364">
    <property type="component" value="Unassembled WGS sequence"/>
</dbReference>
<sequence length="517" mass="55338">MMIYSINKYFFKAAIFSALVNILYIIPTIYMLQVYDRVVPTRGLQTLLFLTLILLFALATLAFLDRTRMRLLARAGVRLDMMVAPVLLDTSFGRPDWPGLRQALRDFDALRATLTGPATLALFDAPWIPIYLLICFLVHPWIGILAFTGCCLLPLVAFATARSTRGKVEQAQLAANISYTNQDALLGASETIRALGMRRALVTRQLRQREAMIATQAQAGLSAGSFLALSKFIRLALQSLALGLGALLVIDNLISAGAIFAASFLIARALQPIEQLIGTWKPLIQARQQYRDIQALLATHATGSVKTALPAPLGHISVENVSVMSDGQDGALLQNVSFCIAAGEIIAVIGPSGAGKSTLVRAMAGALLPDRGKISFDGSHAQDWDPELLARHIGYLPQDSALLAGSIADNIARFSIELEQDKPALDAAVIVAASKVGADMLIRRLSDGYDHQLKPGGKGISAGQAQRIALARAVFGDPAILILDEPNAHLDTEGDAALIMTIGTLKGSVAKIGGSQR</sequence>
<dbReference type="Pfam" id="PF00664">
    <property type="entry name" value="ABC_membrane"/>
    <property type="match status" value="1"/>
</dbReference>
<dbReference type="PANTHER" id="PTHR24221:SF654">
    <property type="entry name" value="ATP-BINDING CASSETTE SUB-FAMILY B MEMBER 6"/>
    <property type="match status" value="1"/>
</dbReference>
<dbReference type="Proteomes" id="UP000325933">
    <property type="component" value="Unassembled WGS sequence"/>
</dbReference>
<comment type="subcellular location">
    <subcellularLocation>
        <location evidence="1">Cell membrane</location>
        <topology evidence="1">Multi-pass membrane protein</topology>
    </subcellularLocation>
</comment>
<dbReference type="EMBL" id="VYQA01000056">
    <property type="protein sequence ID" value="KAA9022470.1"/>
    <property type="molecule type" value="Genomic_DNA"/>
</dbReference>
<keyword evidence="2 7" id="KW-0812">Transmembrane</keyword>
<evidence type="ECO:0000256" key="2">
    <source>
        <dbReference type="ARBA" id="ARBA00022692"/>
    </source>
</evidence>
<evidence type="ECO:0000259" key="8">
    <source>
        <dbReference type="PROSITE" id="PS50893"/>
    </source>
</evidence>
<keyword evidence="13" id="KW-1185">Reference proteome</keyword>
<dbReference type="Gene3D" id="3.40.50.300">
    <property type="entry name" value="P-loop containing nucleotide triphosphate hydrolases"/>
    <property type="match status" value="1"/>
</dbReference>
<dbReference type="InterPro" id="IPR003439">
    <property type="entry name" value="ABC_transporter-like_ATP-bd"/>
</dbReference>
<dbReference type="GO" id="GO:0005886">
    <property type="term" value="C:plasma membrane"/>
    <property type="evidence" value="ECO:0007669"/>
    <property type="project" value="UniProtKB-SubCell"/>
</dbReference>
<proteinExistence type="predicted"/>
<feature type="transmembrane region" description="Helical" evidence="7">
    <location>
        <begin position="130"/>
        <end position="158"/>
    </location>
</feature>
<evidence type="ECO:0000256" key="5">
    <source>
        <dbReference type="ARBA" id="ARBA00022989"/>
    </source>
</evidence>
<keyword evidence="5 7" id="KW-1133">Transmembrane helix</keyword>
<dbReference type="RefSeq" id="WP_150426988.1">
    <property type="nucleotide sequence ID" value="NZ_VYQA01000056.1"/>
</dbReference>
<dbReference type="InterPro" id="IPR027417">
    <property type="entry name" value="P-loop_NTPase"/>
</dbReference>
<keyword evidence="3" id="KW-0547">Nucleotide-binding</keyword>
<evidence type="ECO:0000256" key="3">
    <source>
        <dbReference type="ARBA" id="ARBA00022741"/>
    </source>
</evidence>
<evidence type="ECO:0000313" key="11">
    <source>
        <dbReference type="EMBL" id="KAA9022470.1"/>
    </source>
</evidence>